<evidence type="ECO:0000313" key="1">
    <source>
        <dbReference type="EMBL" id="URE10386.1"/>
    </source>
</evidence>
<dbReference type="Proteomes" id="UP001055439">
    <property type="component" value="Chromosome 6"/>
</dbReference>
<dbReference type="AlphaFoldDB" id="A0A9E7KAH6"/>
<evidence type="ECO:0000313" key="2">
    <source>
        <dbReference type="Proteomes" id="UP001055439"/>
    </source>
</evidence>
<keyword evidence="2" id="KW-1185">Reference proteome</keyword>
<reference evidence="1" key="1">
    <citation type="submission" date="2022-05" db="EMBL/GenBank/DDBJ databases">
        <title>The Musa troglodytarum L. genome provides insights into the mechanism of non-climacteric behaviour and enrichment of carotenoids.</title>
        <authorList>
            <person name="Wang J."/>
        </authorList>
    </citation>
    <scope>NUCLEOTIDE SEQUENCE</scope>
    <source>
        <tissue evidence="1">Leaf</tissue>
    </source>
</reference>
<gene>
    <name evidence="1" type="ORF">MUK42_14753</name>
</gene>
<organism evidence="1 2">
    <name type="scientific">Musa troglodytarum</name>
    <name type="common">fe'i banana</name>
    <dbReference type="NCBI Taxonomy" id="320322"/>
    <lineage>
        <taxon>Eukaryota</taxon>
        <taxon>Viridiplantae</taxon>
        <taxon>Streptophyta</taxon>
        <taxon>Embryophyta</taxon>
        <taxon>Tracheophyta</taxon>
        <taxon>Spermatophyta</taxon>
        <taxon>Magnoliopsida</taxon>
        <taxon>Liliopsida</taxon>
        <taxon>Zingiberales</taxon>
        <taxon>Musaceae</taxon>
        <taxon>Musa</taxon>
    </lineage>
</organism>
<accession>A0A9E7KAH6</accession>
<sequence length="97" mass="10671">MSLNMGMLASYDQSVELFRDSLGFGDVSTVLDWKCLLHFGGSHLTAPTIEEAEAMSQEQRVGDEWPSPAWNSRRIASIPDDWGNAGVDCVQPYHGSP</sequence>
<name>A0A9E7KAH6_9LILI</name>
<dbReference type="EMBL" id="CP097508">
    <property type="protein sequence ID" value="URE10386.1"/>
    <property type="molecule type" value="Genomic_DNA"/>
</dbReference>
<dbReference type="OrthoDB" id="756301at2759"/>
<protein>
    <submittedName>
        <fullName evidence="1">Uncharacterized protein</fullName>
    </submittedName>
</protein>
<proteinExistence type="predicted"/>